<organism evidence="2 3">
    <name type="scientific">Sphingobacterium kitahiroshimense</name>
    <dbReference type="NCBI Taxonomy" id="470446"/>
    <lineage>
        <taxon>Bacteria</taxon>
        <taxon>Pseudomonadati</taxon>
        <taxon>Bacteroidota</taxon>
        <taxon>Sphingobacteriia</taxon>
        <taxon>Sphingobacteriales</taxon>
        <taxon>Sphingobacteriaceae</taxon>
        <taxon>Sphingobacterium</taxon>
    </lineage>
</organism>
<evidence type="ECO:0000256" key="1">
    <source>
        <dbReference type="SAM" id="SignalP"/>
    </source>
</evidence>
<feature type="signal peptide" evidence="1">
    <location>
        <begin position="1"/>
        <end position="23"/>
    </location>
</feature>
<dbReference type="PROSITE" id="PS51257">
    <property type="entry name" value="PROKAR_LIPOPROTEIN"/>
    <property type="match status" value="1"/>
</dbReference>
<protein>
    <recommendedName>
        <fullName evidence="4">Lipoprotein</fullName>
    </recommendedName>
</protein>
<comment type="caution">
    <text evidence="2">The sequence shown here is derived from an EMBL/GenBank/DDBJ whole genome shotgun (WGS) entry which is preliminary data.</text>
</comment>
<dbReference type="EMBL" id="JBDJNQ010000003">
    <property type="protein sequence ID" value="MEN5377201.1"/>
    <property type="molecule type" value="Genomic_DNA"/>
</dbReference>
<keyword evidence="3" id="KW-1185">Reference proteome</keyword>
<reference evidence="2 3" key="1">
    <citation type="submission" date="2024-04" db="EMBL/GenBank/DDBJ databases">
        <title>WGS of bacteria from Torrens River.</title>
        <authorList>
            <person name="Wyrsch E.R."/>
            <person name="Drigo B."/>
        </authorList>
    </citation>
    <scope>NUCLEOTIDE SEQUENCE [LARGE SCALE GENOMIC DNA]</scope>
    <source>
        <strain evidence="2 3">TWI391</strain>
    </source>
</reference>
<keyword evidence="1" id="KW-0732">Signal</keyword>
<feature type="chain" id="PRO_5046120812" description="Lipoprotein" evidence="1">
    <location>
        <begin position="24"/>
        <end position="227"/>
    </location>
</feature>
<dbReference type="Proteomes" id="UP001409291">
    <property type="component" value="Unassembled WGS sequence"/>
</dbReference>
<dbReference type="RefSeq" id="WP_156169772.1">
    <property type="nucleotide sequence ID" value="NZ_JBDJLH010000004.1"/>
</dbReference>
<evidence type="ECO:0008006" key="4">
    <source>
        <dbReference type="Google" id="ProtNLM"/>
    </source>
</evidence>
<evidence type="ECO:0000313" key="3">
    <source>
        <dbReference type="Proteomes" id="UP001409291"/>
    </source>
</evidence>
<name>A0ABV0BR27_9SPHI</name>
<evidence type="ECO:0000313" key="2">
    <source>
        <dbReference type="EMBL" id="MEN5377201.1"/>
    </source>
</evidence>
<accession>A0ABV0BR27</accession>
<gene>
    <name evidence="2" type="ORF">ABE541_08010</name>
</gene>
<proteinExistence type="predicted"/>
<sequence>MVKKILGVWLIAVFLFSSCNRTAEKKESQLDSIDTIAKDTLPIPSDSTDTIQEQAPQGESLDAAIMNIIQAFNKQDSKALNNYIDKTVGYYTIYRPGVQAIYTHAVAFDFNHPIPDYYPYPHTNFLGKVTIGQLPVYDCGKEAWNKKGLFCNNKQHPTELSHTAKFMNEISDAKISNAEIQKLKALEAKSYRVILTDKNAPLIFHITNKNSKWIFTVLDRAYGGCDA</sequence>